<dbReference type="SMART" id="SM01063">
    <property type="entry name" value="CBM49"/>
    <property type="match status" value="1"/>
</dbReference>
<dbReference type="GO" id="GO:0031012">
    <property type="term" value="C:extracellular matrix"/>
    <property type="evidence" value="ECO:0000318"/>
    <property type="project" value="GO_Central"/>
</dbReference>
<dbReference type="GeneID" id="8621618"/>
<evidence type="ECO:0000313" key="4">
    <source>
        <dbReference type="Proteomes" id="UP000002195"/>
    </source>
</evidence>
<dbReference type="Proteomes" id="UP000002195">
    <property type="component" value="Unassembled WGS sequence"/>
</dbReference>
<evidence type="ECO:0000259" key="2">
    <source>
        <dbReference type="SMART" id="SM01063"/>
    </source>
</evidence>
<evidence type="ECO:0000256" key="1">
    <source>
        <dbReference type="SAM" id="SignalP"/>
    </source>
</evidence>
<dbReference type="InterPro" id="IPR052879">
    <property type="entry name" value="Dd_Spore_Germination_Stalk"/>
</dbReference>
<dbReference type="GO" id="GO:0005201">
    <property type="term" value="F:extracellular matrix structural constituent"/>
    <property type="evidence" value="ECO:0000318"/>
    <property type="project" value="GO_Central"/>
</dbReference>
<keyword evidence="4" id="KW-1185">Reference proteome</keyword>
<dbReference type="eggNOG" id="ENOG502RI40">
    <property type="taxonomic scope" value="Eukaryota"/>
</dbReference>
<dbReference type="RefSeq" id="XP_642413.1">
    <property type="nucleotide sequence ID" value="XM_637321.1"/>
</dbReference>
<feature type="domain" description="Carbohydrate binding" evidence="2">
    <location>
        <begin position="99"/>
        <end position="186"/>
    </location>
</feature>
<feature type="chain" id="PRO_5004249523" description="Carbohydrate binding domain-containing protein" evidence="1">
    <location>
        <begin position="20"/>
        <end position="201"/>
    </location>
</feature>
<dbReference type="Pfam" id="PF09478">
    <property type="entry name" value="CBM49"/>
    <property type="match status" value="1"/>
</dbReference>
<proteinExistence type="predicted"/>
<dbReference type="VEuPathDB" id="AmoebaDB:DDB_G0278519"/>
<evidence type="ECO:0000313" key="3">
    <source>
        <dbReference type="EMBL" id="EAL68432.1"/>
    </source>
</evidence>
<organism evidence="3 4">
    <name type="scientific">Dictyostelium discoideum</name>
    <name type="common">Social amoeba</name>
    <dbReference type="NCBI Taxonomy" id="44689"/>
    <lineage>
        <taxon>Eukaryota</taxon>
        <taxon>Amoebozoa</taxon>
        <taxon>Evosea</taxon>
        <taxon>Eumycetozoa</taxon>
        <taxon>Dictyostelia</taxon>
        <taxon>Dictyosteliales</taxon>
        <taxon>Dictyosteliaceae</taxon>
        <taxon>Dictyostelium</taxon>
    </lineage>
</organism>
<dbReference type="PaxDb" id="44689-DDB0205506"/>
<dbReference type="HOGENOM" id="CLU_117893_0_0_1"/>
<dbReference type="FunCoup" id="Q54XY9">
    <property type="interactions" value="428"/>
</dbReference>
<feature type="signal peptide" evidence="1">
    <location>
        <begin position="1"/>
        <end position="19"/>
    </location>
</feature>
<gene>
    <name evidence="3" type="ORF">DDB_G0278519</name>
</gene>
<reference evidence="3 4" key="1">
    <citation type="journal article" date="2005" name="Nature">
        <title>The genome of the social amoeba Dictyostelium discoideum.</title>
        <authorList>
            <consortium name="The Dictyostelium discoideum Sequencing Consortium"/>
            <person name="Eichinger L."/>
            <person name="Pachebat J.A."/>
            <person name="Glockner G."/>
            <person name="Rajandream M.A."/>
            <person name="Sucgang R."/>
            <person name="Berriman M."/>
            <person name="Song J."/>
            <person name="Olsen R."/>
            <person name="Szafranski K."/>
            <person name="Xu Q."/>
            <person name="Tunggal B."/>
            <person name="Kummerfeld S."/>
            <person name="Madera M."/>
            <person name="Konfortov B.A."/>
            <person name="Rivero F."/>
            <person name="Bankier A.T."/>
            <person name="Lehmann R."/>
            <person name="Hamlin N."/>
            <person name="Davies R."/>
            <person name="Gaudet P."/>
            <person name="Fey P."/>
            <person name="Pilcher K."/>
            <person name="Chen G."/>
            <person name="Saunders D."/>
            <person name="Sodergren E."/>
            <person name="Davis P."/>
            <person name="Kerhornou A."/>
            <person name="Nie X."/>
            <person name="Hall N."/>
            <person name="Anjard C."/>
            <person name="Hemphill L."/>
            <person name="Bason N."/>
            <person name="Farbrother P."/>
            <person name="Desany B."/>
            <person name="Just E."/>
            <person name="Morio T."/>
            <person name="Rost R."/>
            <person name="Churcher C."/>
            <person name="Cooper J."/>
            <person name="Haydock S."/>
            <person name="van Driessche N."/>
            <person name="Cronin A."/>
            <person name="Goodhead I."/>
            <person name="Muzny D."/>
            <person name="Mourier T."/>
            <person name="Pain A."/>
            <person name="Lu M."/>
            <person name="Harper D."/>
            <person name="Lindsay R."/>
            <person name="Hauser H."/>
            <person name="James K."/>
            <person name="Quiles M."/>
            <person name="Madan Babu M."/>
            <person name="Saito T."/>
            <person name="Buchrieser C."/>
            <person name="Wardroper A."/>
            <person name="Felder M."/>
            <person name="Thangavelu M."/>
            <person name="Johnson D."/>
            <person name="Knights A."/>
            <person name="Loulseged H."/>
            <person name="Mungall K."/>
            <person name="Oliver K."/>
            <person name="Price C."/>
            <person name="Quail M.A."/>
            <person name="Urushihara H."/>
            <person name="Hernandez J."/>
            <person name="Rabbinowitsch E."/>
            <person name="Steffen D."/>
            <person name="Sanders M."/>
            <person name="Ma J."/>
            <person name="Kohara Y."/>
            <person name="Sharp S."/>
            <person name="Simmonds M."/>
            <person name="Spiegler S."/>
            <person name="Tivey A."/>
            <person name="Sugano S."/>
            <person name="White B."/>
            <person name="Walker D."/>
            <person name="Woodward J."/>
            <person name="Winckler T."/>
            <person name="Tanaka Y."/>
            <person name="Shaulsky G."/>
            <person name="Schleicher M."/>
            <person name="Weinstock G."/>
            <person name="Rosenthal A."/>
            <person name="Cox E.C."/>
            <person name="Chisholm R.L."/>
            <person name="Gibbs R."/>
            <person name="Loomis W.F."/>
            <person name="Platzer M."/>
            <person name="Kay R.R."/>
            <person name="Williams J."/>
            <person name="Dear P.H."/>
            <person name="Noegel A.A."/>
            <person name="Barrell B."/>
            <person name="Kuspa A."/>
        </authorList>
    </citation>
    <scope>NUCLEOTIDE SEQUENCE [LARGE SCALE GENOMIC DNA]</scope>
    <source>
        <strain evidence="3 4">AX4</strain>
    </source>
</reference>
<accession>Q54XY9</accession>
<dbReference type="KEGG" id="ddi:DDB_G0278519"/>
<dbReference type="GO" id="GO:0030246">
    <property type="term" value="F:carbohydrate binding"/>
    <property type="evidence" value="ECO:0007669"/>
    <property type="project" value="InterPro"/>
</dbReference>
<comment type="caution">
    <text evidence="3">The sequence shown here is derived from an EMBL/GenBank/DDBJ whole genome shotgun (WGS) entry which is preliminary data.</text>
</comment>
<dbReference type="GO" id="GO:0030198">
    <property type="term" value="P:extracellular matrix organization"/>
    <property type="evidence" value="ECO:0000318"/>
    <property type="project" value="GO_Central"/>
</dbReference>
<dbReference type="dictyBase" id="DDB_G0278519"/>
<dbReference type="EMBL" id="AAFI02000023">
    <property type="protein sequence ID" value="EAL68432.1"/>
    <property type="molecule type" value="Genomic_DNA"/>
</dbReference>
<sequence length="201" mass="22851">MKLIFLVLGLILTLGLASAHHRNRHSHGNYDNNNYNNYHNGGEIEVQEVAVESQIVVEDYSYHPYQCGPYNRCKLGEVCQRIGDHCQCLPIPSYKDICLSVKQIGVWQDGQRGGKTYSQWDITIENHSNKNIREIFIGTDYTFRLRDNSLNSLWNMVMLPKGILALPSVQNSINAHASYTFGFIIDGPQSPNLHILSVLFQ</sequence>
<dbReference type="PANTHER" id="PTHR33239">
    <property type="entry name" value="CELLULOSE-BINDING DOMAIN-CONTAINING PROTEIN-RELATED"/>
    <property type="match status" value="1"/>
</dbReference>
<dbReference type="PANTHER" id="PTHR33239:SF17">
    <property type="entry name" value="CARBOHYDRATE BINDING DOMAIN-CONTAINING PROTEIN"/>
    <property type="match status" value="1"/>
</dbReference>
<protein>
    <recommendedName>
        <fullName evidence="2">Carbohydrate binding domain-containing protein</fullName>
    </recommendedName>
</protein>
<dbReference type="InterPro" id="IPR019028">
    <property type="entry name" value="CBM_49"/>
</dbReference>
<dbReference type="PhylomeDB" id="Q54XY9"/>
<dbReference type="AlphaFoldDB" id="Q54XY9"/>
<dbReference type="InParanoid" id="Q54XY9"/>
<keyword evidence="1" id="KW-0732">Signal</keyword>
<name>Q54XY9_DICDI</name>